<proteinExistence type="predicted"/>
<protein>
    <submittedName>
        <fullName evidence="1">Uncharacterized protein</fullName>
    </submittedName>
</protein>
<evidence type="ECO:0000313" key="2">
    <source>
        <dbReference type="Proteomes" id="UP000277007"/>
    </source>
</evidence>
<sequence>MSPTGKEWIFGGAKAIAAMVLLPLRWWMPVASALNHEIFSYLCTQECNEHHCVSEKGKTVGILLQSRELLSRLYSPGREAVWSPNGDAQCGAA</sequence>
<reference evidence="1 2" key="1">
    <citation type="submission" date="2018-12" db="EMBL/GenBank/DDBJ databases">
        <authorList>
            <person name="Yang Y."/>
        </authorList>
    </citation>
    <scope>NUCLEOTIDE SEQUENCE [LARGE SCALE GENOMIC DNA]</scope>
    <source>
        <strain evidence="1 2">L-25-5w-1</strain>
    </source>
</reference>
<comment type="caution">
    <text evidence="1">The sequence shown here is derived from an EMBL/GenBank/DDBJ whole genome shotgun (WGS) entry which is preliminary data.</text>
</comment>
<keyword evidence="2" id="KW-1185">Reference proteome</keyword>
<gene>
    <name evidence="1" type="ORF">EJ903_25220</name>
</gene>
<dbReference type="EMBL" id="RXMA01000051">
    <property type="protein sequence ID" value="RTR12748.1"/>
    <property type="molecule type" value="Genomic_DNA"/>
</dbReference>
<name>A0A431V9Y7_9PROT</name>
<dbReference type="Proteomes" id="UP000277007">
    <property type="component" value="Unassembled WGS sequence"/>
</dbReference>
<evidence type="ECO:0000313" key="1">
    <source>
        <dbReference type="EMBL" id="RTR12748.1"/>
    </source>
</evidence>
<accession>A0A431V9Y7</accession>
<dbReference type="AlphaFoldDB" id="A0A431V9Y7"/>
<organism evidence="1 2">
    <name type="scientific">Azospirillum griseum</name>
    <dbReference type="NCBI Taxonomy" id="2496639"/>
    <lineage>
        <taxon>Bacteria</taxon>
        <taxon>Pseudomonadati</taxon>
        <taxon>Pseudomonadota</taxon>
        <taxon>Alphaproteobacteria</taxon>
        <taxon>Rhodospirillales</taxon>
        <taxon>Azospirillaceae</taxon>
        <taxon>Azospirillum</taxon>
    </lineage>
</organism>